<sequence>MESSSFPTYSTTLLYSVAAVTAALFYVILFQRWRCRRGISLPPGPAGLPVVGSLPFLDPELHTYFARLARVYGPIFSLRLGGKLGVVISSPAIAREVLKDQRYDLRYLTLGPHIRQPRRSCCRARNRLRRGRHRLEPNGPTWRMLRRVCVREMLSPAGLDAVYGLRRREVRSTISHLYTRSGSPIDVGAQMFLTVMNVITSTLWGGTVEAADERSVVGREFRELVAEITDLLGRPNVSDFFPALARFDLQGIQKQMGVLLGRFDRIFADIIEQRRQQGAEKKDKDFLEFMLQLEAEGAIARPRSP</sequence>
<dbReference type="AlphaFoldDB" id="A0A6V7NS67"/>
<dbReference type="Gene3D" id="1.10.630.10">
    <property type="entry name" value="Cytochrome P450"/>
    <property type="match status" value="1"/>
</dbReference>
<dbReference type="Pfam" id="PF00067">
    <property type="entry name" value="p450"/>
    <property type="match status" value="1"/>
</dbReference>
<reference evidence="2" key="1">
    <citation type="submission" date="2020-07" db="EMBL/GenBank/DDBJ databases">
        <authorList>
            <person name="Lin J."/>
        </authorList>
    </citation>
    <scope>NUCLEOTIDE SEQUENCE</scope>
</reference>
<dbReference type="InterPro" id="IPR002401">
    <property type="entry name" value="Cyt_P450_E_grp-I"/>
</dbReference>
<organism evidence="2">
    <name type="scientific">Ananas comosus var. bracteatus</name>
    <name type="common">red pineapple</name>
    <dbReference type="NCBI Taxonomy" id="296719"/>
    <lineage>
        <taxon>Eukaryota</taxon>
        <taxon>Viridiplantae</taxon>
        <taxon>Streptophyta</taxon>
        <taxon>Embryophyta</taxon>
        <taxon>Tracheophyta</taxon>
        <taxon>Spermatophyta</taxon>
        <taxon>Magnoliopsida</taxon>
        <taxon>Liliopsida</taxon>
        <taxon>Poales</taxon>
        <taxon>Bromeliaceae</taxon>
        <taxon>Bromelioideae</taxon>
        <taxon>Ananas</taxon>
    </lineage>
</organism>
<proteinExistence type="predicted"/>
<dbReference type="GO" id="GO:0020037">
    <property type="term" value="F:heme binding"/>
    <property type="evidence" value="ECO:0007669"/>
    <property type="project" value="InterPro"/>
</dbReference>
<dbReference type="GO" id="GO:0004497">
    <property type="term" value="F:monooxygenase activity"/>
    <property type="evidence" value="ECO:0007669"/>
    <property type="project" value="InterPro"/>
</dbReference>
<dbReference type="SUPFAM" id="SSF48264">
    <property type="entry name" value="Cytochrome P450"/>
    <property type="match status" value="1"/>
</dbReference>
<dbReference type="InterPro" id="IPR036396">
    <property type="entry name" value="Cyt_P450_sf"/>
</dbReference>
<keyword evidence="1" id="KW-1133">Transmembrane helix</keyword>
<evidence type="ECO:0000256" key="1">
    <source>
        <dbReference type="SAM" id="Phobius"/>
    </source>
</evidence>
<keyword evidence="1" id="KW-0812">Transmembrane</keyword>
<dbReference type="EMBL" id="LR862141">
    <property type="protein sequence ID" value="CAD1821441.1"/>
    <property type="molecule type" value="Genomic_DNA"/>
</dbReference>
<dbReference type="GO" id="GO:0005506">
    <property type="term" value="F:iron ion binding"/>
    <property type="evidence" value="ECO:0007669"/>
    <property type="project" value="InterPro"/>
</dbReference>
<accession>A0A6V7NS67</accession>
<protein>
    <submittedName>
        <fullName evidence="2">Uncharacterized protein</fullName>
    </submittedName>
</protein>
<dbReference type="PRINTS" id="PR00463">
    <property type="entry name" value="EP450I"/>
</dbReference>
<keyword evidence="1" id="KW-0472">Membrane</keyword>
<evidence type="ECO:0000313" key="2">
    <source>
        <dbReference type="EMBL" id="CAD1821441.1"/>
    </source>
</evidence>
<gene>
    <name evidence="2" type="ORF">CB5_LOCUS4652</name>
</gene>
<dbReference type="InterPro" id="IPR001128">
    <property type="entry name" value="Cyt_P450"/>
</dbReference>
<dbReference type="PANTHER" id="PTHR47951:SF3">
    <property type="entry name" value="CYTOCHROME P450, FAMILY 706, SUBFAMILY A, POLYPEPTIDE 4"/>
    <property type="match status" value="1"/>
</dbReference>
<dbReference type="GO" id="GO:0016705">
    <property type="term" value="F:oxidoreductase activity, acting on paired donors, with incorporation or reduction of molecular oxygen"/>
    <property type="evidence" value="ECO:0007669"/>
    <property type="project" value="InterPro"/>
</dbReference>
<dbReference type="PANTHER" id="PTHR47951">
    <property type="entry name" value="OS08G0547900 PROTEIN"/>
    <property type="match status" value="1"/>
</dbReference>
<feature type="transmembrane region" description="Helical" evidence="1">
    <location>
        <begin position="12"/>
        <end position="30"/>
    </location>
</feature>
<name>A0A6V7NS67_ANACO</name>